<dbReference type="STRING" id="1454001.AW08_02244"/>
<keyword evidence="1" id="KW-1133">Transmembrane helix</keyword>
<feature type="transmembrane region" description="Helical" evidence="1">
    <location>
        <begin position="30"/>
        <end position="48"/>
    </location>
</feature>
<proteinExistence type="predicted"/>
<name>A0A011NR98_9PROT</name>
<gene>
    <name evidence="2" type="ORF">AW08_02244</name>
</gene>
<keyword evidence="3" id="KW-1185">Reference proteome</keyword>
<reference evidence="2" key="1">
    <citation type="submission" date="2014-02" db="EMBL/GenBank/DDBJ databases">
        <title>Expanding our view of genomic diversity in Candidatus Accumulibacter clades.</title>
        <authorList>
            <person name="Skennerton C.T."/>
            <person name="Barr J.J."/>
            <person name="Slater F.R."/>
            <person name="Bond P.L."/>
            <person name="Tyson G.W."/>
        </authorList>
    </citation>
    <scope>NUCLEOTIDE SEQUENCE [LARGE SCALE GENOMIC DNA]</scope>
</reference>
<comment type="caution">
    <text evidence="2">The sequence shown here is derived from an EMBL/GenBank/DDBJ whole genome shotgun (WGS) entry which is preliminary data.</text>
</comment>
<evidence type="ECO:0000256" key="1">
    <source>
        <dbReference type="SAM" id="Phobius"/>
    </source>
</evidence>
<sequence>MSSPPRPPAPPSRRLPAGNPVLCASTAARLAWAAGALILLWSVILWALA</sequence>
<dbReference type="EMBL" id="JFAX01000012">
    <property type="protein sequence ID" value="EXI67142.1"/>
    <property type="molecule type" value="Genomic_DNA"/>
</dbReference>
<keyword evidence="1" id="KW-0812">Transmembrane</keyword>
<protein>
    <submittedName>
        <fullName evidence="2">Uncharacterized protein</fullName>
    </submittedName>
</protein>
<organism evidence="2 3">
    <name type="scientific">Candidatus Accumulibacter adjunctus</name>
    <dbReference type="NCBI Taxonomy" id="1454001"/>
    <lineage>
        <taxon>Bacteria</taxon>
        <taxon>Pseudomonadati</taxon>
        <taxon>Pseudomonadota</taxon>
        <taxon>Betaproteobacteria</taxon>
        <taxon>Candidatus Accumulibacter</taxon>
    </lineage>
</organism>
<evidence type="ECO:0000313" key="3">
    <source>
        <dbReference type="Proteomes" id="UP000020218"/>
    </source>
</evidence>
<dbReference type="AlphaFoldDB" id="A0A011NR98"/>
<evidence type="ECO:0000313" key="2">
    <source>
        <dbReference type="EMBL" id="EXI67142.1"/>
    </source>
</evidence>
<dbReference type="PATRIC" id="fig|1454001.3.peg.2345"/>
<dbReference type="Proteomes" id="UP000020218">
    <property type="component" value="Unassembled WGS sequence"/>
</dbReference>
<accession>A0A011NR98</accession>
<keyword evidence="1" id="KW-0472">Membrane</keyword>